<reference evidence="1 2" key="1">
    <citation type="submission" date="2019-07" db="EMBL/GenBank/DDBJ databases">
        <title>Aquicoccus porphyridii gen. nov., sp. nov., isolated from a small marine red alga, Porphyridium marinum.</title>
        <authorList>
            <person name="Liu L."/>
        </authorList>
    </citation>
    <scope>NUCLEOTIDE SEQUENCE [LARGE SCALE GENOMIC DNA]</scope>
    <source>
        <strain evidence="1 2">L1 8-17</strain>
    </source>
</reference>
<dbReference type="AlphaFoldDB" id="A0A5A9YY04"/>
<sequence>MGGIGSGRCWRWDAKSTTNDYRSIDVRRWAREGFLEPGRLFGWQWSIDDETVASIQARSEPGRVRLIYRSRSHGDEWESLDYPVRLLTTPCHYGGHRTWFACPARGCGRRVAVLYGGRIFACRHCYQLAYPSQREKSFERSQRRVEKIQERLGWSADPELMYGQKPKGMHWRTYHRLVEEMEHWDRESGLGFMVYVAERFGGLEL</sequence>
<name>A0A5A9YY04_9RHOB</name>
<organism evidence="1 2">
    <name type="scientific">Aquicoccus porphyridii</name>
    <dbReference type="NCBI Taxonomy" id="1852029"/>
    <lineage>
        <taxon>Bacteria</taxon>
        <taxon>Pseudomonadati</taxon>
        <taxon>Pseudomonadota</taxon>
        <taxon>Alphaproteobacteria</taxon>
        <taxon>Rhodobacterales</taxon>
        <taxon>Paracoccaceae</taxon>
        <taxon>Aquicoccus</taxon>
    </lineage>
</organism>
<dbReference type="EMBL" id="VINQ01000024">
    <property type="protein sequence ID" value="KAA0909831.1"/>
    <property type="molecule type" value="Genomic_DNA"/>
</dbReference>
<proteinExistence type="predicted"/>
<gene>
    <name evidence="1" type="ORF">FLO80_19900</name>
</gene>
<accession>A0A5A9YY04</accession>
<evidence type="ECO:0000313" key="2">
    <source>
        <dbReference type="Proteomes" id="UP000325291"/>
    </source>
</evidence>
<comment type="caution">
    <text evidence="1">The sequence shown here is derived from an EMBL/GenBank/DDBJ whole genome shotgun (WGS) entry which is preliminary data.</text>
</comment>
<protein>
    <submittedName>
        <fullName evidence="1">Uncharacterized protein</fullName>
    </submittedName>
</protein>
<keyword evidence="2" id="KW-1185">Reference proteome</keyword>
<evidence type="ECO:0000313" key="1">
    <source>
        <dbReference type="EMBL" id="KAA0909831.1"/>
    </source>
</evidence>
<dbReference type="RefSeq" id="WP_111369463.1">
    <property type="nucleotide sequence ID" value="NZ_VINQ01000024.1"/>
</dbReference>
<dbReference type="Proteomes" id="UP000325291">
    <property type="component" value="Unassembled WGS sequence"/>
</dbReference>